<name>A0A7L7L8B6_9BACT</name>
<dbReference type="RefSeq" id="WP_182411525.1">
    <property type="nucleotide sequence ID" value="NZ_CP055153.1"/>
</dbReference>
<dbReference type="Proteomes" id="UP000514509">
    <property type="component" value="Chromosome"/>
</dbReference>
<dbReference type="KEGG" id="add:HUW48_13900"/>
<evidence type="ECO:0000313" key="2">
    <source>
        <dbReference type="Proteomes" id="UP000514509"/>
    </source>
</evidence>
<keyword evidence="2" id="KW-1185">Reference proteome</keyword>
<organism evidence="1 2">
    <name type="scientific">Adhaeribacter radiodurans</name>
    <dbReference type="NCBI Taxonomy" id="2745197"/>
    <lineage>
        <taxon>Bacteria</taxon>
        <taxon>Pseudomonadati</taxon>
        <taxon>Bacteroidota</taxon>
        <taxon>Cytophagia</taxon>
        <taxon>Cytophagales</taxon>
        <taxon>Hymenobacteraceae</taxon>
        <taxon>Adhaeribacter</taxon>
    </lineage>
</organism>
<protein>
    <submittedName>
        <fullName evidence="1">Uncharacterized protein</fullName>
    </submittedName>
</protein>
<sequence>MVTLLEAIFSDSKVISLNKKELHQHLAYLHEIIPQERSKKRVLKYRNWRARLFWQLVKVNRK</sequence>
<dbReference type="AlphaFoldDB" id="A0A7L7L8B6"/>
<gene>
    <name evidence="1" type="ORF">HUW48_13900</name>
</gene>
<dbReference type="EMBL" id="CP055153">
    <property type="protein sequence ID" value="QMU29066.1"/>
    <property type="molecule type" value="Genomic_DNA"/>
</dbReference>
<proteinExistence type="predicted"/>
<accession>A0A7L7L8B6</accession>
<evidence type="ECO:0000313" key="1">
    <source>
        <dbReference type="EMBL" id="QMU29066.1"/>
    </source>
</evidence>
<reference evidence="1 2" key="1">
    <citation type="submission" date="2020-08" db="EMBL/GenBank/DDBJ databases">
        <title>Adhaeribacter dokdonensis sp. nov., isolated from the rhizosphere of Elymus tsukushiensis, a plant native to the Dokdo Islands, Republic of Korea.</title>
        <authorList>
            <person name="Ghim S.Y."/>
        </authorList>
    </citation>
    <scope>NUCLEOTIDE SEQUENCE [LARGE SCALE GENOMIC DNA]</scope>
    <source>
        <strain evidence="1 2">KUDC8001</strain>
    </source>
</reference>